<accession>A0AAD8QLH5</accession>
<dbReference type="AlphaFoldDB" id="A0AAD8QLH5"/>
<gene>
    <name evidence="1" type="ORF">QYE76_016565</name>
</gene>
<dbReference type="PANTHER" id="PTHR47481">
    <property type="match status" value="1"/>
</dbReference>
<dbReference type="Pfam" id="PF14223">
    <property type="entry name" value="Retrotran_gag_2"/>
    <property type="match status" value="1"/>
</dbReference>
<sequence>MADDWIAYGRNGARERVREQLQCDDDKGREEAEEEGVAKACRIGGGCGGVGAERGRLRPPCSAHVMGLLEGTDAAPSETLEAEDENKKEVSVPNPAYDAWVTKDQQVVSFLINSLSEDVLPHVFGLHPVVDVWRALHNMYSTHSKSRVSTLRGALTNTKKLI</sequence>
<dbReference type="PANTHER" id="PTHR47481:SF31">
    <property type="entry name" value="OS01G0873500 PROTEIN"/>
    <property type="match status" value="1"/>
</dbReference>
<dbReference type="Proteomes" id="UP001231189">
    <property type="component" value="Unassembled WGS sequence"/>
</dbReference>
<organism evidence="1 2">
    <name type="scientific">Lolium multiflorum</name>
    <name type="common">Italian ryegrass</name>
    <name type="synonym">Lolium perenne subsp. multiflorum</name>
    <dbReference type="NCBI Taxonomy" id="4521"/>
    <lineage>
        <taxon>Eukaryota</taxon>
        <taxon>Viridiplantae</taxon>
        <taxon>Streptophyta</taxon>
        <taxon>Embryophyta</taxon>
        <taxon>Tracheophyta</taxon>
        <taxon>Spermatophyta</taxon>
        <taxon>Magnoliopsida</taxon>
        <taxon>Liliopsida</taxon>
        <taxon>Poales</taxon>
        <taxon>Poaceae</taxon>
        <taxon>BOP clade</taxon>
        <taxon>Pooideae</taxon>
        <taxon>Poodae</taxon>
        <taxon>Poeae</taxon>
        <taxon>Poeae Chloroplast Group 2 (Poeae type)</taxon>
        <taxon>Loliodinae</taxon>
        <taxon>Loliinae</taxon>
        <taxon>Lolium</taxon>
    </lineage>
</organism>
<evidence type="ECO:0000313" key="2">
    <source>
        <dbReference type="Proteomes" id="UP001231189"/>
    </source>
</evidence>
<keyword evidence="2" id="KW-1185">Reference proteome</keyword>
<dbReference type="EMBL" id="JAUUTY010000020">
    <property type="protein sequence ID" value="KAK1603552.1"/>
    <property type="molecule type" value="Genomic_DNA"/>
</dbReference>
<proteinExistence type="predicted"/>
<name>A0AAD8QLH5_LOLMU</name>
<evidence type="ECO:0000313" key="1">
    <source>
        <dbReference type="EMBL" id="KAK1603552.1"/>
    </source>
</evidence>
<reference evidence="1" key="1">
    <citation type="submission" date="2023-07" db="EMBL/GenBank/DDBJ databases">
        <title>A chromosome-level genome assembly of Lolium multiflorum.</title>
        <authorList>
            <person name="Chen Y."/>
            <person name="Copetti D."/>
            <person name="Kolliker R."/>
            <person name="Studer B."/>
        </authorList>
    </citation>
    <scope>NUCLEOTIDE SEQUENCE</scope>
    <source>
        <strain evidence="1">02402/16</strain>
        <tissue evidence="1">Leaf</tissue>
    </source>
</reference>
<comment type="caution">
    <text evidence="1">The sequence shown here is derived from an EMBL/GenBank/DDBJ whole genome shotgun (WGS) entry which is preliminary data.</text>
</comment>
<protein>
    <submittedName>
        <fullName evidence="1">Uncharacterized protein</fullName>
    </submittedName>
</protein>